<evidence type="ECO:0000259" key="1">
    <source>
        <dbReference type="Pfam" id="PF03886"/>
    </source>
</evidence>
<dbReference type="Pfam" id="PF03886">
    <property type="entry name" value="ABC_trans_aux"/>
    <property type="match status" value="1"/>
</dbReference>
<proteinExistence type="predicted"/>
<dbReference type="PROSITE" id="PS51257">
    <property type="entry name" value="PROKAR_LIPOPROTEIN"/>
    <property type="match status" value="1"/>
</dbReference>
<sequence length="212" mass="21364">MKALTSLISLAAVAGAITVALGGCASSASSPRFYTLAAPTAAAAAAVPSGAAPLWIEVGPLAVPERLARPQMVVRTAGVNAQVDVLEDSRWASSFENEMRDALSSGIASQLGALDGTRGGRPAAAPVVRISVQVRRFDAVDGSRVDASLGWSARHGEQSRALVCQLNLSEPVGGPGIDAVAQSAQRLTANASAAIARGVTALQSNPDAACPV</sequence>
<gene>
    <name evidence="2" type="ORF">WKW82_30245</name>
</gene>
<organism evidence="2 3">
    <name type="scientific">Variovorax rhizosphaerae</name>
    <dbReference type="NCBI Taxonomy" id="1836200"/>
    <lineage>
        <taxon>Bacteria</taxon>
        <taxon>Pseudomonadati</taxon>
        <taxon>Pseudomonadota</taxon>
        <taxon>Betaproteobacteria</taxon>
        <taxon>Burkholderiales</taxon>
        <taxon>Comamonadaceae</taxon>
        <taxon>Variovorax</taxon>
    </lineage>
</organism>
<name>A0ABU8WTV0_9BURK</name>
<dbReference type="SUPFAM" id="SSF159594">
    <property type="entry name" value="XCC0632-like"/>
    <property type="match status" value="1"/>
</dbReference>
<dbReference type="EMBL" id="JBBKZT010000018">
    <property type="protein sequence ID" value="MEJ8850956.1"/>
    <property type="molecule type" value="Genomic_DNA"/>
</dbReference>
<dbReference type="RefSeq" id="WP_340346446.1">
    <property type="nucleotide sequence ID" value="NZ_JBBKZT010000018.1"/>
</dbReference>
<accession>A0ABU8WTV0</accession>
<protein>
    <submittedName>
        <fullName evidence="2">PqiC family protein</fullName>
    </submittedName>
</protein>
<dbReference type="Proteomes" id="UP001385892">
    <property type="component" value="Unassembled WGS sequence"/>
</dbReference>
<keyword evidence="3" id="KW-1185">Reference proteome</keyword>
<dbReference type="InterPro" id="IPR005586">
    <property type="entry name" value="ABC_trans_aux"/>
</dbReference>
<reference evidence="2 3" key="1">
    <citation type="submission" date="2024-03" db="EMBL/GenBank/DDBJ databases">
        <title>Novel species of the genus Variovorax.</title>
        <authorList>
            <person name="Liu Q."/>
            <person name="Xin Y.-H."/>
        </authorList>
    </citation>
    <scope>NUCLEOTIDE SEQUENCE [LARGE SCALE GENOMIC DNA]</scope>
    <source>
        <strain evidence="2 3">KACC 18900</strain>
    </source>
</reference>
<feature type="domain" description="ABC-type transport auxiliary lipoprotein component" evidence="1">
    <location>
        <begin position="34"/>
        <end position="196"/>
    </location>
</feature>
<evidence type="ECO:0000313" key="3">
    <source>
        <dbReference type="Proteomes" id="UP001385892"/>
    </source>
</evidence>
<comment type="caution">
    <text evidence="2">The sequence shown here is derived from an EMBL/GenBank/DDBJ whole genome shotgun (WGS) entry which is preliminary data.</text>
</comment>
<dbReference type="Gene3D" id="3.40.50.10610">
    <property type="entry name" value="ABC-type transport auxiliary lipoprotein component"/>
    <property type="match status" value="1"/>
</dbReference>
<evidence type="ECO:0000313" key="2">
    <source>
        <dbReference type="EMBL" id="MEJ8850956.1"/>
    </source>
</evidence>